<sequence>MWWIWLVALVAAVALLAGAVVLVQARRRSGTVIAVNRGRAGRGGGR</sequence>
<evidence type="ECO:0000313" key="1">
    <source>
        <dbReference type="EMBL" id="GHG63389.1"/>
    </source>
</evidence>
<protein>
    <submittedName>
        <fullName evidence="1">Uncharacterized protein</fullName>
    </submittedName>
</protein>
<evidence type="ECO:0000313" key="2">
    <source>
        <dbReference type="Proteomes" id="UP000619355"/>
    </source>
</evidence>
<dbReference type="Proteomes" id="UP000619355">
    <property type="component" value="Unassembled WGS sequence"/>
</dbReference>
<comment type="caution">
    <text evidence="1">The sequence shown here is derived from an EMBL/GenBank/DDBJ whole genome shotgun (WGS) entry which is preliminary data.</text>
</comment>
<accession>A0A919F037</accession>
<name>A0A919F037_9ACTN</name>
<gene>
    <name evidence="1" type="ORF">GCM10018980_53930</name>
</gene>
<keyword evidence="2" id="KW-1185">Reference proteome</keyword>
<organism evidence="1 2">
    <name type="scientific">Streptomyces capoamus</name>
    <dbReference type="NCBI Taxonomy" id="68183"/>
    <lineage>
        <taxon>Bacteria</taxon>
        <taxon>Bacillati</taxon>
        <taxon>Actinomycetota</taxon>
        <taxon>Actinomycetes</taxon>
        <taxon>Kitasatosporales</taxon>
        <taxon>Streptomycetaceae</taxon>
        <taxon>Streptomyces</taxon>
    </lineage>
</organism>
<dbReference type="AlphaFoldDB" id="A0A919F037"/>
<reference evidence="2" key="1">
    <citation type="journal article" date="2019" name="Int. J. Syst. Evol. Microbiol.">
        <title>The Global Catalogue of Microorganisms (GCM) 10K type strain sequencing project: providing services to taxonomists for standard genome sequencing and annotation.</title>
        <authorList>
            <consortium name="The Broad Institute Genomics Platform"/>
            <consortium name="The Broad Institute Genome Sequencing Center for Infectious Disease"/>
            <person name="Wu L."/>
            <person name="Ma J."/>
        </authorList>
    </citation>
    <scope>NUCLEOTIDE SEQUENCE [LARGE SCALE GENOMIC DNA]</scope>
    <source>
        <strain evidence="2">JCM 4253</strain>
    </source>
</reference>
<dbReference type="EMBL" id="BNBF01000018">
    <property type="protein sequence ID" value="GHG63389.1"/>
    <property type="molecule type" value="Genomic_DNA"/>
</dbReference>
<proteinExistence type="predicted"/>